<organism evidence="1 2">
    <name type="scientific">Caerostris extrusa</name>
    <name type="common">Bark spider</name>
    <name type="synonym">Caerostris bankana</name>
    <dbReference type="NCBI Taxonomy" id="172846"/>
    <lineage>
        <taxon>Eukaryota</taxon>
        <taxon>Metazoa</taxon>
        <taxon>Ecdysozoa</taxon>
        <taxon>Arthropoda</taxon>
        <taxon>Chelicerata</taxon>
        <taxon>Arachnida</taxon>
        <taxon>Araneae</taxon>
        <taxon>Araneomorphae</taxon>
        <taxon>Entelegynae</taxon>
        <taxon>Araneoidea</taxon>
        <taxon>Araneidae</taxon>
        <taxon>Caerostris</taxon>
    </lineage>
</organism>
<sequence length="91" mass="10647">MYYQSDNIFLLLDFFPGLLKSPPLNACNRSWKIDYHYIFRSSDTLQCIRFLPQGEAFLFHRNCIGTFKNADSKTIALETYDSEPFGVVWIP</sequence>
<gene>
    <name evidence="1" type="ORF">CEXT_409441</name>
</gene>
<dbReference type="AlphaFoldDB" id="A0AAV4Y276"/>
<evidence type="ECO:0000313" key="2">
    <source>
        <dbReference type="Proteomes" id="UP001054945"/>
    </source>
</evidence>
<accession>A0AAV4Y276</accession>
<keyword evidence="2" id="KW-1185">Reference proteome</keyword>
<name>A0AAV4Y276_CAEEX</name>
<dbReference type="Proteomes" id="UP001054945">
    <property type="component" value="Unassembled WGS sequence"/>
</dbReference>
<dbReference type="EMBL" id="BPLR01001185">
    <property type="protein sequence ID" value="GIZ00629.1"/>
    <property type="molecule type" value="Genomic_DNA"/>
</dbReference>
<proteinExistence type="predicted"/>
<comment type="caution">
    <text evidence="1">The sequence shown here is derived from an EMBL/GenBank/DDBJ whole genome shotgun (WGS) entry which is preliminary data.</text>
</comment>
<protein>
    <submittedName>
        <fullName evidence="1">Uncharacterized protein</fullName>
    </submittedName>
</protein>
<reference evidence="1 2" key="1">
    <citation type="submission" date="2021-06" db="EMBL/GenBank/DDBJ databases">
        <title>Caerostris extrusa draft genome.</title>
        <authorList>
            <person name="Kono N."/>
            <person name="Arakawa K."/>
        </authorList>
    </citation>
    <scope>NUCLEOTIDE SEQUENCE [LARGE SCALE GENOMIC DNA]</scope>
</reference>
<evidence type="ECO:0000313" key="1">
    <source>
        <dbReference type="EMBL" id="GIZ00629.1"/>
    </source>
</evidence>